<protein>
    <submittedName>
        <fullName evidence="1">Uncharacterized protein</fullName>
    </submittedName>
</protein>
<dbReference type="EMBL" id="CADCTY010002247">
    <property type="protein sequence ID" value="CAA9413102.1"/>
    <property type="molecule type" value="Genomic_DNA"/>
</dbReference>
<accession>A0A6J4PK14</accession>
<gene>
    <name evidence="1" type="ORF">AVDCRST_MAG94-6548</name>
</gene>
<reference evidence="1" key="1">
    <citation type="submission" date="2020-02" db="EMBL/GenBank/DDBJ databases">
        <authorList>
            <person name="Meier V. D."/>
        </authorList>
    </citation>
    <scope>NUCLEOTIDE SEQUENCE</scope>
    <source>
        <strain evidence="1">AVDCRST_MAG94</strain>
    </source>
</reference>
<proteinExistence type="predicted"/>
<name>A0A6J4PK14_9CYAN</name>
<evidence type="ECO:0000313" key="1">
    <source>
        <dbReference type="EMBL" id="CAA9413102.1"/>
    </source>
</evidence>
<organism evidence="1">
    <name type="scientific">uncultured Leptolyngbya sp</name>
    <dbReference type="NCBI Taxonomy" id="332963"/>
    <lineage>
        <taxon>Bacteria</taxon>
        <taxon>Bacillati</taxon>
        <taxon>Cyanobacteriota</taxon>
        <taxon>Cyanophyceae</taxon>
        <taxon>Leptolyngbyales</taxon>
        <taxon>Leptolyngbyaceae</taxon>
        <taxon>Leptolyngbya group</taxon>
        <taxon>Leptolyngbya</taxon>
        <taxon>environmental samples</taxon>
    </lineage>
</organism>
<sequence length="48" mass="5453">MIELSSLEDLSHFLAQEVGCEVIVTPPDPESETIDGQGFWRIEIYDEN</sequence>
<dbReference type="AlphaFoldDB" id="A0A6J4PK14"/>